<dbReference type="InterPro" id="IPR020816">
    <property type="entry name" value="Histone-like_DNA-bd_CS"/>
</dbReference>
<dbReference type="NCBIfam" id="NF001222">
    <property type="entry name" value="PRK00199.1"/>
    <property type="match status" value="1"/>
</dbReference>
<dbReference type="Pfam" id="PF00216">
    <property type="entry name" value="Bac_DNA_binding"/>
    <property type="match status" value="1"/>
</dbReference>
<evidence type="ECO:0000313" key="5">
    <source>
        <dbReference type="EMBL" id="RRQ51080.1"/>
    </source>
</evidence>
<dbReference type="OrthoDB" id="9804203at2"/>
<dbReference type="AlphaFoldDB" id="A0A3R8R6M4"/>
<dbReference type="InterPro" id="IPR000119">
    <property type="entry name" value="Hist_DNA-bd"/>
</dbReference>
<accession>A0A3R8R6M4</accession>
<dbReference type="InterPro" id="IPR010992">
    <property type="entry name" value="IHF-like_DNA-bd_dom_sf"/>
</dbReference>
<dbReference type="SUPFAM" id="SSF47729">
    <property type="entry name" value="IHF-like DNA-binding proteins"/>
    <property type="match status" value="1"/>
</dbReference>
<dbReference type="CDD" id="cd13836">
    <property type="entry name" value="IHF_B"/>
    <property type="match status" value="1"/>
</dbReference>
<dbReference type="PANTHER" id="PTHR33175:SF5">
    <property type="entry name" value="INTEGRATION HOST FACTOR SUBUNIT BETA"/>
    <property type="match status" value="1"/>
</dbReference>
<dbReference type="PANTHER" id="PTHR33175">
    <property type="entry name" value="DNA-BINDING PROTEIN HU"/>
    <property type="match status" value="1"/>
</dbReference>
<proteinExistence type="inferred from homology"/>
<evidence type="ECO:0000256" key="4">
    <source>
        <dbReference type="SAM" id="MobiDB-lite"/>
    </source>
</evidence>
<sequence>MIRSELIKKLEAENLELKTEEIEKIVDLFFDQIIQRLSDGGRVELRGFGAFSTRDRSPRKGRNPRTGASVEVPSKRVPYFKPGKEVREGLNK</sequence>
<dbReference type="Proteomes" id="UP000268553">
    <property type="component" value="Unassembled WGS sequence"/>
</dbReference>
<keyword evidence="2" id="KW-0238">DNA-binding</keyword>
<comment type="caution">
    <text evidence="5">The sequence shown here is derived from an EMBL/GenBank/DDBJ whole genome shotgun (WGS) entry which is preliminary data.</text>
</comment>
<dbReference type="PROSITE" id="PS00045">
    <property type="entry name" value="HISTONE_LIKE"/>
    <property type="match status" value="1"/>
</dbReference>
<feature type="region of interest" description="Disordered" evidence="4">
    <location>
        <begin position="52"/>
        <end position="74"/>
    </location>
</feature>
<protein>
    <submittedName>
        <fullName evidence="5">Integration host factor subunit beta</fullName>
    </submittedName>
</protein>
<comment type="similarity">
    <text evidence="1 3">Belongs to the bacterial histone-like protein family.</text>
</comment>
<gene>
    <name evidence="5" type="ORF">D7D48_08770</name>
</gene>
<evidence type="ECO:0000256" key="2">
    <source>
        <dbReference type="ARBA" id="ARBA00023125"/>
    </source>
</evidence>
<dbReference type="PRINTS" id="PR01727">
    <property type="entry name" value="DNABINDINGHU"/>
</dbReference>
<dbReference type="Gene3D" id="4.10.520.10">
    <property type="entry name" value="IHF-like DNA-binding proteins"/>
    <property type="match status" value="1"/>
</dbReference>
<evidence type="ECO:0000256" key="3">
    <source>
        <dbReference type="RuleBase" id="RU003939"/>
    </source>
</evidence>
<evidence type="ECO:0000256" key="1">
    <source>
        <dbReference type="ARBA" id="ARBA00010529"/>
    </source>
</evidence>
<name>A0A3R8R6M4_9SPHN</name>
<keyword evidence="6" id="KW-1185">Reference proteome</keyword>
<reference evidence="5 6" key="1">
    <citation type="submission" date="2018-12" db="EMBL/GenBank/DDBJ databases">
        <authorList>
            <person name="Kim S.-J."/>
            <person name="Jung G.-Y."/>
        </authorList>
    </citation>
    <scope>NUCLEOTIDE SEQUENCE [LARGE SCALE GENOMIC DNA]</scope>
    <source>
        <strain evidence="5 6">03SU3-P</strain>
    </source>
</reference>
<dbReference type="SMART" id="SM00411">
    <property type="entry name" value="BHL"/>
    <property type="match status" value="1"/>
</dbReference>
<dbReference type="GO" id="GO:0030527">
    <property type="term" value="F:structural constituent of chromatin"/>
    <property type="evidence" value="ECO:0007669"/>
    <property type="project" value="InterPro"/>
</dbReference>
<organism evidence="5 6">
    <name type="scientific">Sphingorhabdus wooponensis</name>
    <dbReference type="NCBI Taxonomy" id="940136"/>
    <lineage>
        <taxon>Bacteria</taxon>
        <taxon>Pseudomonadati</taxon>
        <taxon>Pseudomonadota</taxon>
        <taxon>Alphaproteobacteria</taxon>
        <taxon>Sphingomonadales</taxon>
        <taxon>Sphingomonadaceae</taxon>
        <taxon>Sphingorhabdus</taxon>
    </lineage>
</organism>
<evidence type="ECO:0000313" key="6">
    <source>
        <dbReference type="Proteomes" id="UP000268553"/>
    </source>
</evidence>
<dbReference type="GO" id="GO:0005829">
    <property type="term" value="C:cytosol"/>
    <property type="evidence" value="ECO:0007669"/>
    <property type="project" value="TreeGrafter"/>
</dbReference>
<dbReference type="RefSeq" id="WP_125231053.1">
    <property type="nucleotide sequence ID" value="NZ_RWJI01000002.1"/>
</dbReference>
<dbReference type="GO" id="GO:0003677">
    <property type="term" value="F:DNA binding"/>
    <property type="evidence" value="ECO:0007669"/>
    <property type="project" value="UniProtKB-KW"/>
</dbReference>
<dbReference type="EMBL" id="RWJI01000002">
    <property type="protein sequence ID" value="RRQ51080.1"/>
    <property type="molecule type" value="Genomic_DNA"/>
</dbReference>